<dbReference type="InterPro" id="IPR011600">
    <property type="entry name" value="Pept_C14_caspase"/>
</dbReference>
<dbReference type="GO" id="GO:0005737">
    <property type="term" value="C:cytoplasm"/>
    <property type="evidence" value="ECO:0007669"/>
    <property type="project" value="TreeGrafter"/>
</dbReference>
<dbReference type="PANTHER" id="PTHR48104">
    <property type="entry name" value="METACASPASE-4"/>
    <property type="match status" value="1"/>
</dbReference>
<dbReference type="GO" id="GO:0006508">
    <property type="term" value="P:proteolysis"/>
    <property type="evidence" value="ECO:0007669"/>
    <property type="project" value="InterPro"/>
</dbReference>
<dbReference type="EMBL" id="JARKIE010000075">
    <property type="protein sequence ID" value="KAJ7689048.1"/>
    <property type="molecule type" value="Genomic_DNA"/>
</dbReference>
<feature type="domain" description="Peptidase C14 caspase" evidence="2">
    <location>
        <begin position="12"/>
        <end position="339"/>
    </location>
</feature>
<gene>
    <name evidence="3" type="ORF">B0H17DRAFT_1067583</name>
</gene>
<dbReference type="PANTHER" id="PTHR48104:SF30">
    <property type="entry name" value="METACASPASE-1"/>
    <property type="match status" value="1"/>
</dbReference>
<dbReference type="AlphaFoldDB" id="A0AAD7DDY4"/>
<keyword evidence="4" id="KW-1185">Reference proteome</keyword>
<reference evidence="3" key="1">
    <citation type="submission" date="2023-03" db="EMBL/GenBank/DDBJ databases">
        <title>Massive genome expansion in bonnet fungi (Mycena s.s.) driven by repeated elements and novel gene families across ecological guilds.</title>
        <authorList>
            <consortium name="Lawrence Berkeley National Laboratory"/>
            <person name="Harder C.B."/>
            <person name="Miyauchi S."/>
            <person name="Viragh M."/>
            <person name="Kuo A."/>
            <person name="Thoen E."/>
            <person name="Andreopoulos B."/>
            <person name="Lu D."/>
            <person name="Skrede I."/>
            <person name="Drula E."/>
            <person name="Henrissat B."/>
            <person name="Morin E."/>
            <person name="Kohler A."/>
            <person name="Barry K."/>
            <person name="LaButti K."/>
            <person name="Morin E."/>
            <person name="Salamov A."/>
            <person name="Lipzen A."/>
            <person name="Mereny Z."/>
            <person name="Hegedus B."/>
            <person name="Baldrian P."/>
            <person name="Stursova M."/>
            <person name="Weitz H."/>
            <person name="Taylor A."/>
            <person name="Grigoriev I.V."/>
            <person name="Nagy L.G."/>
            <person name="Martin F."/>
            <person name="Kauserud H."/>
        </authorList>
    </citation>
    <scope>NUCLEOTIDE SEQUENCE</scope>
    <source>
        <strain evidence="3">CBHHK067</strain>
    </source>
</reference>
<evidence type="ECO:0000313" key="4">
    <source>
        <dbReference type="Proteomes" id="UP001221757"/>
    </source>
</evidence>
<dbReference type="GO" id="GO:0004197">
    <property type="term" value="F:cysteine-type endopeptidase activity"/>
    <property type="evidence" value="ECO:0007669"/>
    <property type="project" value="InterPro"/>
</dbReference>
<comment type="similarity">
    <text evidence="1">Belongs to the peptidase C14B family.</text>
</comment>
<dbReference type="InterPro" id="IPR050452">
    <property type="entry name" value="Metacaspase"/>
</dbReference>
<sequence>MTVPRTTRSPQKKALLIGIDYNGSKSQEVLDLPHDDVSKLKQFLIDAYGYPTKNITLVLDKPGELQPTLKNIRKEAANLVAGAAPGDHFFFYYAGHSVQVPELSTEEHTEIDGKDELIVPSDGHTTNDILTRESCLVDNELKRLLVYPLPEGSTLMAVLDTCHSASLLDLDHDECNEKWNCFRGQSNPAGKLGQMISLHDAHAGRVPPKPLLKTGPQLTREAANDIASLRMGTILQHRACARIKHSGNAKMPGAHPGDPAHLGLVTCLSACRDDQATVENKDDKNGGSFTERLLNILREEPRPRLEDLMGKISVSIHGMLLDAVSIKELHNCQDPQLSSETKMDMKAYLETL</sequence>
<proteinExistence type="inferred from homology"/>
<accession>A0AAD7DDY4</accession>
<comment type="caution">
    <text evidence="3">The sequence shown here is derived from an EMBL/GenBank/DDBJ whole genome shotgun (WGS) entry which is preliminary data.</text>
</comment>
<dbReference type="Proteomes" id="UP001221757">
    <property type="component" value="Unassembled WGS sequence"/>
</dbReference>
<name>A0AAD7DDY4_MYCRO</name>
<evidence type="ECO:0000256" key="1">
    <source>
        <dbReference type="ARBA" id="ARBA00009005"/>
    </source>
</evidence>
<protein>
    <submittedName>
        <fullName evidence="3">Peptidase C14, caspase domain-containing protein</fullName>
    </submittedName>
</protein>
<evidence type="ECO:0000259" key="2">
    <source>
        <dbReference type="Pfam" id="PF00656"/>
    </source>
</evidence>
<dbReference type="Pfam" id="PF00656">
    <property type="entry name" value="Peptidase_C14"/>
    <property type="match status" value="1"/>
</dbReference>
<organism evidence="3 4">
    <name type="scientific">Mycena rosella</name>
    <name type="common">Pink bonnet</name>
    <name type="synonym">Agaricus rosellus</name>
    <dbReference type="NCBI Taxonomy" id="1033263"/>
    <lineage>
        <taxon>Eukaryota</taxon>
        <taxon>Fungi</taxon>
        <taxon>Dikarya</taxon>
        <taxon>Basidiomycota</taxon>
        <taxon>Agaricomycotina</taxon>
        <taxon>Agaricomycetes</taxon>
        <taxon>Agaricomycetidae</taxon>
        <taxon>Agaricales</taxon>
        <taxon>Marasmiineae</taxon>
        <taxon>Mycenaceae</taxon>
        <taxon>Mycena</taxon>
    </lineage>
</organism>
<evidence type="ECO:0000313" key="3">
    <source>
        <dbReference type="EMBL" id="KAJ7689048.1"/>
    </source>
</evidence>
<dbReference type="Gene3D" id="3.40.50.12660">
    <property type="match status" value="2"/>
</dbReference>